<feature type="transmembrane region" description="Helical" evidence="6">
    <location>
        <begin position="100"/>
        <end position="117"/>
    </location>
</feature>
<evidence type="ECO:0000256" key="2">
    <source>
        <dbReference type="ARBA" id="ARBA00022475"/>
    </source>
</evidence>
<feature type="transmembrane region" description="Helical" evidence="6">
    <location>
        <begin position="376"/>
        <end position="395"/>
    </location>
</feature>
<keyword evidence="3 6" id="KW-0812">Transmembrane</keyword>
<sequence>MKENKNYILPLSILGLMFFSGGFAASVNGILIPILNQSLKVSSAGAYALIAAMFIPFVLFAYPAGQLIKAIGYKKTMAFSYAIYAVSFLIFVVSAKQESYLLFLAASFLGGIANTFLQAAINPYITILGPIESAAKRISIIGILNKLAWPISPLFIAAVLGSTLDIKVTQLDLPFYILSGLFLLLGLIALVSPLPEIKATGEDDSNEEESQEVAQYANSKTSILQFPHLVLGSIAIFFYVGVETIALGSVIDYAKTLGLAAAENYSWITPIAMSIGYIAGILFIPKYLSQNTALKICAIVAVIGTICVATLPAHLSIYSIGIVALGCSLMWPAIWPLAMKDLGKFTKTGSSLLTMGLFGGAILTLLFGWFKDLFGAQNAYWLCLPCFIYIAFYAFKGCKLR</sequence>
<evidence type="ECO:0000256" key="6">
    <source>
        <dbReference type="SAM" id="Phobius"/>
    </source>
</evidence>
<dbReference type="InterPro" id="IPR011701">
    <property type="entry name" value="MFS"/>
</dbReference>
<keyword evidence="9" id="KW-1185">Reference proteome</keyword>
<feature type="transmembrane region" description="Helical" evidence="6">
    <location>
        <begin position="229"/>
        <end position="253"/>
    </location>
</feature>
<keyword evidence="2" id="KW-1003">Cell membrane</keyword>
<dbReference type="PANTHER" id="PTHR43702">
    <property type="entry name" value="L-FUCOSE-PROTON SYMPORTER"/>
    <property type="match status" value="1"/>
</dbReference>
<dbReference type="InterPro" id="IPR020846">
    <property type="entry name" value="MFS_dom"/>
</dbReference>
<feature type="transmembrane region" description="Helical" evidence="6">
    <location>
        <begin position="44"/>
        <end position="64"/>
    </location>
</feature>
<feature type="transmembrane region" description="Helical" evidence="6">
    <location>
        <begin position="292"/>
        <end position="311"/>
    </location>
</feature>
<dbReference type="PROSITE" id="PS50850">
    <property type="entry name" value="MFS"/>
    <property type="match status" value="1"/>
</dbReference>
<evidence type="ECO:0000256" key="1">
    <source>
        <dbReference type="ARBA" id="ARBA00004429"/>
    </source>
</evidence>
<feature type="transmembrane region" description="Helical" evidence="6">
    <location>
        <begin position="76"/>
        <end position="94"/>
    </location>
</feature>
<evidence type="ECO:0000259" key="7">
    <source>
        <dbReference type="PROSITE" id="PS50850"/>
    </source>
</evidence>
<evidence type="ECO:0000256" key="5">
    <source>
        <dbReference type="ARBA" id="ARBA00023136"/>
    </source>
</evidence>
<feature type="transmembrane region" description="Helical" evidence="6">
    <location>
        <begin position="138"/>
        <end position="161"/>
    </location>
</feature>
<dbReference type="RefSeq" id="WP_219408617.1">
    <property type="nucleotide sequence ID" value="NZ_CAJZHJ010000009.1"/>
</dbReference>
<dbReference type="InterPro" id="IPR050375">
    <property type="entry name" value="MFS_TsgA-like"/>
</dbReference>
<feature type="transmembrane region" description="Helical" evidence="6">
    <location>
        <begin position="350"/>
        <end position="370"/>
    </location>
</feature>
<dbReference type="NCBIfam" id="TIGR01272">
    <property type="entry name" value="gluP"/>
    <property type="match status" value="1"/>
</dbReference>
<feature type="transmembrane region" description="Helical" evidence="6">
    <location>
        <begin position="317"/>
        <end position="338"/>
    </location>
</feature>
<dbReference type="PANTHER" id="PTHR43702:SF12">
    <property type="entry name" value="N-ACETYL GLUCOSAMINE TRANSPORTER NAGP"/>
    <property type="match status" value="1"/>
</dbReference>
<gene>
    <name evidence="8" type="primary">gluP</name>
    <name evidence="8" type="ORF">KZO38_06570</name>
</gene>
<comment type="subcellular location">
    <subcellularLocation>
        <location evidence="1">Cell inner membrane</location>
        <topology evidence="1">Multi-pass membrane protein</topology>
    </subcellularLocation>
</comment>
<dbReference type="EMBL" id="JAHXCT010000004">
    <property type="protein sequence ID" value="MBW4769424.1"/>
    <property type="molecule type" value="Genomic_DNA"/>
</dbReference>
<feature type="transmembrane region" description="Helical" evidence="6">
    <location>
        <begin position="265"/>
        <end position="285"/>
    </location>
</feature>
<dbReference type="Pfam" id="PF07690">
    <property type="entry name" value="MFS_1"/>
    <property type="match status" value="1"/>
</dbReference>
<keyword evidence="5 6" id="KW-0472">Membrane</keyword>
<evidence type="ECO:0000256" key="3">
    <source>
        <dbReference type="ARBA" id="ARBA00022692"/>
    </source>
</evidence>
<organism evidence="8 9">
    <name type="scientific">Hoylesella nanceiensis</name>
    <dbReference type="NCBI Taxonomy" id="425941"/>
    <lineage>
        <taxon>Bacteria</taxon>
        <taxon>Pseudomonadati</taxon>
        <taxon>Bacteroidota</taxon>
        <taxon>Bacteroidia</taxon>
        <taxon>Bacteroidales</taxon>
        <taxon>Prevotellaceae</taxon>
        <taxon>Hoylesella</taxon>
    </lineage>
</organism>
<dbReference type="InterPro" id="IPR005964">
    <property type="entry name" value="Glc/Gal_transptr_bac"/>
</dbReference>
<dbReference type="Proteomes" id="UP000788426">
    <property type="component" value="Unassembled WGS sequence"/>
</dbReference>
<feature type="transmembrane region" description="Helical" evidence="6">
    <location>
        <begin position="7"/>
        <end position="32"/>
    </location>
</feature>
<evidence type="ECO:0000313" key="9">
    <source>
        <dbReference type="Proteomes" id="UP000788426"/>
    </source>
</evidence>
<evidence type="ECO:0000256" key="4">
    <source>
        <dbReference type="ARBA" id="ARBA00022989"/>
    </source>
</evidence>
<name>A0ABS6YCZ1_9BACT</name>
<evidence type="ECO:0000313" key="8">
    <source>
        <dbReference type="EMBL" id="MBW4769424.1"/>
    </source>
</evidence>
<protein>
    <submittedName>
        <fullName evidence="8">Glucose/galactose MFS transporter</fullName>
    </submittedName>
</protein>
<accession>A0ABS6YCZ1</accession>
<reference evidence="8 9" key="1">
    <citation type="submission" date="2021-07" db="EMBL/GenBank/DDBJ databases">
        <title>Genomic diversity and antimicrobial resistance of Prevotella spp. isolated from chronic lung disease airways.</title>
        <authorList>
            <person name="Webb K.A."/>
            <person name="Olagoke O.S."/>
            <person name="Baird T."/>
            <person name="Neill J."/>
            <person name="Pham A."/>
            <person name="Wells T.J."/>
            <person name="Ramsay K.A."/>
            <person name="Bell S.C."/>
            <person name="Sarovich D.S."/>
            <person name="Price E.P."/>
        </authorList>
    </citation>
    <scope>NUCLEOTIDE SEQUENCE [LARGE SCALE GENOMIC DNA]</scope>
    <source>
        <strain evidence="8 9">SCHI0011.S.12</strain>
    </source>
</reference>
<feature type="transmembrane region" description="Helical" evidence="6">
    <location>
        <begin position="173"/>
        <end position="191"/>
    </location>
</feature>
<feature type="domain" description="Major facilitator superfamily (MFS) profile" evidence="7">
    <location>
        <begin position="10"/>
        <end position="401"/>
    </location>
</feature>
<proteinExistence type="predicted"/>
<keyword evidence="4 6" id="KW-1133">Transmembrane helix</keyword>
<comment type="caution">
    <text evidence="8">The sequence shown here is derived from an EMBL/GenBank/DDBJ whole genome shotgun (WGS) entry which is preliminary data.</text>
</comment>